<dbReference type="PANTHER" id="PTHR13526">
    <property type="entry name" value="TRANSCRIPTION FACTOR SPT20 HOMOLOG"/>
    <property type="match status" value="1"/>
</dbReference>
<dbReference type="InterPro" id="IPR046468">
    <property type="entry name" value="Spt20-like_SEP"/>
</dbReference>
<evidence type="ECO:0000313" key="5">
    <source>
        <dbReference type="Proteomes" id="UP000694555"/>
    </source>
</evidence>
<dbReference type="PANTHER" id="PTHR13526:SF8">
    <property type="entry name" value="TRANSCRIPTION FACTOR SPT20 HOMOLOG"/>
    <property type="match status" value="1"/>
</dbReference>
<feature type="domain" description="Spt20-like SEP" evidence="3">
    <location>
        <begin position="46"/>
        <end position="187"/>
    </location>
</feature>
<protein>
    <recommendedName>
        <fullName evidence="3">Spt20-like SEP domain-containing protein</fullName>
    </recommendedName>
</protein>
<name>A0A8C0BH15_9AVES</name>
<feature type="compositionally biased region" description="Low complexity" evidence="2">
    <location>
        <begin position="431"/>
        <end position="450"/>
    </location>
</feature>
<keyword evidence="5" id="KW-1185">Reference proteome</keyword>
<dbReference type="Pfam" id="PF12090">
    <property type="entry name" value="Spt20_SEP"/>
    <property type="match status" value="1"/>
</dbReference>
<dbReference type="Proteomes" id="UP000694555">
    <property type="component" value="Unplaced"/>
</dbReference>
<evidence type="ECO:0000313" key="4">
    <source>
        <dbReference type="Ensembl" id="ENSBJAP00000017091.1"/>
    </source>
</evidence>
<evidence type="ECO:0000256" key="1">
    <source>
        <dbReference type="ARBA" id="ARBA00009112"/>
    </source>
</evidence>
<evidence type="ECO:0000259" key="3">
    <source>
        <dbReference type="Pfam" id="PF12090"/>
    </source>
</evidence>
<dbReference type="GO" id="GO:0006357">
    <property type="term" value="P:regulation of transcription by RNA polymerase II"/>
    <property type="evidence" value="ECO:0007669"/>
    <property type="project" value="TreeGrafter"/>
</dbReference>
<dbReference type="InterPro" id="IPR021950">
    <property type="entry name" value="Spt20"/>
</dbReference>
<dbReference type="AlphaFoldDB" id="A0A8C0BH15"/>
<comment type="similarity">
    <text evidence="1">Belongs to the SPT20 family.</text>
</comment>
<accession>A0A8C0BH15</accession>
<feature type="region of interest" description="Disordered" evidence="2">
    <location>
        <begin position="394"/>
        <end position="471"/>
    </location>
</feature>
<reference evidence="4" key="1">
    <citation type="submission" date="2025-08" db="UniProtKB">
        <authorList>
            <consortium name="Ensembl"/>
        </authorList>
    </citation>
    <scope>IDENTIFICATION</scope>
</reference>
<organism evidence="4 5">
    <name type="scientific">Buteo japonicus</name>
    <dbReference type="NCBI Taxonomy" id="224669"/>
    <lineage>
        <taxon>Eukaryota</taxon>
        <taxon>Metazoa</taxon>
        <taxon>Chordata</taxon>
        <taxon>Craniata</taxon>
        <taxon>Vertebrata</taxon>
        <taxon>Euteleostomi</taxon>
        <taxon>Archelosauria</taxon>
        <taxon>Archosauria</taxon>
        <taxon>Dinosauria</taxon>
        <taxon>Saurischia</taxon>
        <taxon>Theropoda</taxon>
        <taxon>Coelurosauria</taxon>
        <taxon>Aves</taxon>
        <taxon>Neognathae</taxon>
        <taxon>Neoaves</taxon>
        <taxon>Telluraves</taxon>
        <taxon>Accipitrimorphae</taxon>
        <taxon>Accipitriformes</taxon>
        <taxon>Accipitridae</taxon>
        <taxon>Accipitrinae</taxon>
        <taxon>Buteo</taxon>
    </lineage>
</organism>
<sequence>SSGRKSVFQKLYDLYIEECEKEPEIKKLRRNVNLLEKLVMQETLSCLVVNLYPGNEGYSLMLRGKNGSDSETIRLPYEEGELLEYLDAEELPPILVDLLEKSQVNIFHCGCVIAEIRDYRQSGNMKSPTYQSKHILLRPTMQTLICDVHSITSDNHKWTQEDKLLLESQLILATAEPLCLDPSIAVTCTTNRLLYNKQKMNTRPMKRCFKRYSRSSLNRQQEVAHYSTPPQLRLLDYLQKRKERKGAQQYDLKISKAGNCVDMWKQNPCYLTAPSEVDVEKYAKVEKSIKPDDSQPTVWPAHEIKDDYVFECEVGNQLQKTKLTIFQSLGNPLYYGKIQTLKGDEENDNLLTPSQFLIGSKTDAERVVNQYQELVQSEAKCPVKMFHNSGGSVNLSHLSPGKEMEPESISGSVQSSVLGKGVKHRPPPIKLPSSSGSSSSGNIFSPQQSSGHLKSPTPPPPSSKPPGLSRKQSMDLNQVSMLSPAAMSPASSSQRTTSTQVMANPAGLNFINVVGSVCGAQTLMSGSNPMLGCNTGAIAPAGINLSGILPSGLVPSALPAAMQSASQAGSPFGLKNASNLRPLNLLQGSDQGPSNQDQALSAQQAAVINLTGVGNFMQPQATGMCLLSLLL</sequence>
<evidence type="ECO:0000256" key="2">
    <source>
        <dbReference type="SAM" id="MobiDB-lite"/>
    </source>
</evidence>
<dbReference type="Ensembl" id="ENSBJAT00000017554.1">
    <property type="protein sequence ID" value="ENSBJAP00000017091.1"/>
    <property type="gene ID" value="ENSBJAG00000006939.1"/>
</dbReference>
<dbReference type="GO" id="GO:0000124">
    <property type="term" value="C:SAGA complex"/>
    <property type="evidence" value="ECO:0007669"/>
    <property type="project" value="InterPro"/>
</dbReference>
<dbReference type="GO" id="GO:0003712">
    <property type="term" value="F:transcription coregulator activity"/>
    <property type="evidence" value="ECO:0007669"/>
    <property type="project" value="InterPro"/>
</dbReference>
<reference evidence="4" key="2">
    <citation type="submission" date="2025-09" db="UniProtKB">
        <authorList>
            <consortium name="Ensembl"/>
        </authorList>
    </citation>
    <scope>IDENTIFICATION</scope>
</reference>
<proteinExistence type="inferred from homology"/>